<organism evidence="1 2">
    <name type="scientific">Commensalibacter papalotli</name>
    <name type="common">ex Botero et al. 2024</name>
    <dbReference type="NCBI Taxonomy" id="2972766"/>
    <lineage>
        <taxon>Bacteria</taxon>
        <taxon>Pseudomonadati</taxon>
        <taxon>Pseudomonadota</taxon>
        <taxon>Alphaproteobacteria</taxon>
        <taxon>Acetobacterales</taxon>
        <taxon>Acetobacteraceae</taxon>
    </lineage>
</organism>
<name>A0ABN8WAB7_9PROT</name>
<reference evidence="1" key="1">
    <citation type="submission" date="2022-10" db="EMBL/GenBank/DDBJ databases">
        <authorList>
            <person name="Botero Cardona J."/>
        </authorList>
    </citation>
    <scope>NUCLEOTIDE SEQUENCE</scope>
    <source>
        <strain evidence="1">R-83534</strain>
    </source>
</reference>
<dbReference type="EMBL" id="CAMXCH010000001">
    <property type="protein sequence ID" value="CAI3932640.1"/>
    <property type="molecule type" value="Genomic_DNA"/>
</dbReference>
<dbReference type="Proteomes" id="UP001154272">
    <property type="component" value="Unassembled WGS sequence"/>
</dbReference>
<evidence type="ECO:0000313" key="1">
    <source>
        <dbReference type="EMBL" id="CAI3932640.1"/>
    </source>
</evidence>
<gene>
    <name evidence="1" type="ORF">R83534S58_LOCUS629</name>
</gene>
<sequence>MTHIAGGGDYIWSGKANQVKAQLYLLQHQSGEKVQEMDKSEVGDIQVMDWKGSPMKLLIYV</sequence>
<proteinExistence type="predicted"/>
<evidence type="ECO:0000313" key="2">
    <source>
        <dbReference type="Proteomes" id="UP001154272"/>
    </source>
</evidence>
<protein>
    <submittedName>
        <fullName evidence="1">Uncharacterized protein</fullName>
    </submittedName>
</protein>
<comment type="caution">
    <text evidence="1">The sequence shown here is derived from an EMBL/GenBank/DDBJ whole genome shotgun (WGS) entry which is preliminary data.</text>
</comment>
<keyword evidence="2" id="KW-1185">Reference proteome</keyword>
<accession>A0ABN8WAB7</accession>